<dbReference type="FunCoup" id="L2GKN3">
    <property type="interactions" value="259"/>
</dbReference>
<accession>L2GKN3</accession>
<evidence type="ECO:0000256" key="6">
    <source>
        <dbReference type="ARBA" id="ARBA00023186"/>
    </source>
</evidence>
<sequence>MQKQVPKAYVLVSMDKNDIQKMSAYTAKTLSSIVKTCLGPRAMQKMVLTKINSIELTNDGNSILREIDVSHPSARCLIELAQTQDDECGDGTTTVLVLASELLDRMIPHLKDNHPIKICKMLSNAKEMCLNHLNSVSIEAKEEELIKIVSSSVATKLCSILKVPIPQLALNAAQLIKNNSEDSKIDIKNDIKIEKIIGSFEESEIIEGIIVEKDLVHSQMRKTIDNPKILVLDCPLEYRKGESVTNMEFSDRNDFTKALRIEEDHVREMCRYIIEAGANIVITEKGISDLALSILYENEITAIRRVKKSDLIRISKATGTTIMSRIEGISMKQLGSAGLFEYVKIGRDYFCKLSKCSNPKAISVVLRGPTKDLLAELERNFMDAIKIARNVLMNPKLVPGGGASEMSLGIHLCNNSTSENYQVFKSCYEALKAIPSIISTNSGTGKTLEILYELEKQQRSKGSYIGINGITGEISDVRNIVLEPLIVKSQSIKSAFECVMQLLRVDGIIESKSK</sequence>
<dbReference type="GO" id="GO:0005524">
    <property type="term" value="F:ATP binding"/>
    <property type="evidence" value="ECO:0007669"/>
    <property type="project" value="UniProtKB-KW"/>
</dbReference>
<dbReference type="VEuPathDB" id="MicrosporidiaDB:VICG_01548"/>
<dbReference type="InterPro" id="IPR017998">
    <property type="entry name" value="Chaperone_TCP-1"/>
</dbReference>
<name>L2GKN3_VITCO</name>
<keyword evidence="4 7" id="KW-0547">Nucleotide-binding</keyword>
<dbReference type="SUPFAM" id="SSF52029">
    <property type="entry name" value="GroEL apical domain-like"/>
    <property type="match status" value="1"/>
</dbReference>
<protein>
    <recommendedName>
        <fullName evidence="10">T-complex protein 1 subunit gamma</fullName>
    </recommendedName>
</protein>
<dbReference type="OrthoDB" id="10248520at2759"/>
<dbReference type="Pfam" id="PF00118">
    <property type="entry name" value="Cpn60_TCP1"/>
    <property type="match status" value="1"/>
</dbReference>
<keyword evidence="9" id="KW-1185">Reference proteome</keyword>
<dbReference type="STRING" id="993615.L2GKN3"/>
<dbReference type="PANTHER" id="PTHR11353">
    <property type="entry name" value="CHAPERONIN"/>
    <property type="match status" value="1"/>
</dbReference>
<evidence type="ECO:0000256" key="2">
    <source>
        <dbReference type="ARBA" id="ARBA00008020"/>
    </source>
</evidence>
<dbReference type="Gene3D" id="3.50.7.10">
    <property type="entry name" value="GroEL"/>
    <property type="match status" value="1"/>
</dbReference>
<dbReference type="GO" id="GO:0005832">
    <property type="term" value="C:chaperonin-containing T-complex"/>
    <property type="evidence" value="ECO:0007669"/>
    <property type="project" value="EnsemblFungi"/>
</dbReference>
<evidence type="ECO:0000256" key="1">
    <source>
        <dbReference type="ARBA" id="ARBA00002912"/>
    </source>
</evidence>
<dbReference type="EMBL" id="JH370144">
    <property type="protein sequence ID" value="ELA41443.1"/>
    <property type="molecule type" value="Genomic_DNA"/>
</dbReference>
<evidence type="ECO:0000313" key="9">
    <source>
        <dbReference type="Proteomes" id="UP000011082"/>
    </source>
</evidence>
<dbReference type="Gene3D" id="1.10.560.10">
    <property type="entry name" value="GroEL-like equatorial domain"/>
    <property type="match status" value="1"/>
</dbReference>
<dbReference type="InterPro" id="IPR027410">
    <property type="entry name" value="TCP-1-like_intermed_sf"/>
</dbReference>
<dbReference type="OMA" id="CGGSTIR"/>
<reference evidence="9" key="1">
    <citation type="submission" date="2011-05" db="EMBL/GenBank/DDBJ databases">
        <title>The genome sequence of Vittaforma corneae strain ATCC 50505.</title>
        <authorList>
            <consortium name="The Broad Institute Genome Sequencing Platform"/>
            <person name="Cuomo C."/>
            <person name="Didier E."/>
            <person name="Bowers L."/>
            <person name="Young S.K."/>
            <person name="Zeng Q."/>
            <person name="Gargeya S."/>
            <person name="Fitzgerald M."/>
            <person name="Haas B."/>
            <person name="Abouelleil A."/>
            <person name="Alvarado L."/>
            <person name="Arachchi H.M."/>
            <person name="Berlin A."/>
            <person name="Chapman S.B."/>
            <person name="Gearin G."/>
            <person name="Goldberg J."/>
            <person name="Griggs A."/>
            <person name="Gujja S."/>
            <person name="Hansen M."/>
            <person name="Heiman D."/>
            <person name="Howarth C."/>
            <person name="Larimer J."/>
            <person name="Lui A."/>
            <person name="MacDonald P.J.P."/>
            <person name="McCowen C."/>
            <person name="Montmayeur A."/>
            <person name="Murphy C."/>
            <person name="Neiman D."/>
            <person name="Pearson M."/>
            <person name="Priest M."/>
            <person name="Roberts A."/>
            <person name="Saif S."/>
            <person name="Shea T."/>
            <person name="Sisk P."/>
            <person name="Stolte C."/>
            <person name="Sykes S."/>
            <person name="Wortman J."/>
            <person name="Nusbaum C."/>
            <person name="Birren B."/>
        </authorList>
    </citation>
    <scope>NUCLEOTIDE SEQUENCE [LARGE SCALE GENOMIC DNA]</scope>
    <source>
        <strain evidence="9">ATCC 50505</strain>
    </source>
</reference>
<dbReference type="InterPro" id="IPR027409">
    <property type="entry name" value="GroEL-like_apical_dom_sf"/>
</dbReference>
<dbReference type="PRINTS" id="PR00304">
    <property type="entry name" value="TCOMPLEXTCP1"/>
</dbReference>
<proteinExistence type="inferred from homology"/>
<evidence type="ECO:0000256" key="4">
    <source>
        <dbReference type="ARBA" id="ARBA00022741"/>
    </source>
</evidence>
<comment type="subunit">
    <text evidence="3">Component of the T-complex protein 1 (TCP1) complex.</text>
</comment>
<keyword evidence="5 7" id="KW-0067">ATP-binding</keyword>
<dbReference type="SUPFAM" id="SSF54849">
    <property type="entry name" value="GroEL-intermediate domain like"/>
    <property type="match status" value="1"/>
</dbReference>
<evidence type="ECO:0000256" key="7">
    <source>
        <dbReference type="RuleBase" id="RU004187"/>
    </source>
</evidence>
<comment type="function">
    <text evidence="1">Molecular chaperone; assists the folding of proteins upon ATP hydrolysis.</text>
</comment>
<keyword evidence="6 7" id="KW-0143">Chaperone</keyword>
<dbReference type="GO" id="GO:0140662">
    <property type="term" value="F:ATP-dependent protein folding chaperone"/>
    <property type="evidence" value="ECO:0007669"/>
    <property type="project" value="InterPro"/>
</dbReference>
<dbReference type="InterPro" id="IPR002194">
    <property type="entry name" value="Chaperonin_TCP-1_CS"/>
</dbReference>
<organism evidence="8 9">
    <name type="scientific">Vittaforma corneae (strain ATCC 50505)</name>
    <name type="common">Microsporidian parasite</name>
    <name type="synonym">Nosema corneum</name>
    <dbReference type="NCBI Taxonomy" id="993615"/>
    <lineage>
        <taxon>Eukaryota</taxon>
        <taxon>Fungi</taxon>
        <taxon>Fungi incertae sedis</taxon>
        <taxon>Microsporidia</taxon>
        <taxon>Nosematidae</taxon>
        <taxon>Vittaforma</taxon>
    </lineage>
</organism>
<evidence type="ECO:0000256" key="5">
    <source>
        <dbReference type="ARBA" id="ARBA00022840"/>
    </source>
</evidence>
<dbReference type="InParanoid" id="L2GKN3"/>
<dbReference type="GO" id="GO:0051082">
    <property type="term" value="F:unfolded protein binding"/>
    <property type="evidence" value="ECO:0007669"/>
    <property type="project" value="EnsemblFungi"/>
</dbReference>
<dbReference type="GeneID" id="19882259"/>
<dbReference type="InterPro" id="IPR002423">
    <property type="entry name" value="Cpn60/GroEL/TCP-1"/>
</dbReference>
<evidence type="ECO:0000256" key="3">
    <source>
        <dbReference type="ARBA" id="ARBA00011381"/>
    </source>
</evidence>
<dbReference type="PROSITE" id="PS00750">
    <property type="entry name" value="TCP1_1"/>
    <property type="match status" value="1"/>
</dbReference>
<dbReference type="GO" id="GO:0016887">
    <property type="term" value="F:ATP hydrolysis activity"/>
    <property type="evidence" value="ECO:0007669"/>
    <property type="project" value="InterPro"/>
</dbReference>
<dbReference type="Proteomes" id="UP000011082">
    <property type="component" value="Unassembled WGS sequence"/>
</dbReference>
<dbReference type="SUPFAM" id="SSF48592">
    <property type="entry name" value="GroEL equatorial domain-like"/>
    <property type="match status" value="1"/>
</dbReference>
<dbReference type="AlphaFoldDB" id="L2GKN3"/>
<dbReference type="InterPro" id="IPR027413">
    <property type="entry name" value="GROEL-like_equatorial_sf"/>
</dbReference>
<gene>
    <name evidence="8" type="ORF">VICG_01548</name>
</gene>
<evidence type="ECO:0008006" key="10">
    <source>
        <dbReference type="Google" id="ProtNLM"/>
    </source>
</evidence>
<dbReference type="RefSeq" id="XP_007604994.1">
    <property type="nucleotide sequence ID" value="XM_007604932.1"/>
</dbReference>
<dbReference type="Gene3D" id="3.30.260.10">
    <property type="entry name" value="TCP-1-like chaperonin intermediate domain"/>
    <property type="match status" value="1"/>
</dbReference>
<comment type="similarity">
    <text evidence="2 7">Belongs to the TCP-1 chaperonin family.</text>
</comment>
<evidence type="ECO:0000313" key="8">
    <source>
        <dbReference type="EMBL" id="ELA41443.1"/>
    </source>
</evidence>
<dbReference type="HOGENOM" id="CLU_008891_7_3_1"/>